<reference evidence="2 3" key="1">
    <citation type="journal article" date="2019" name="Sci. Rep.">
        <title>Orb-weaving spider Araneus ventricosus genome elucidates the spidroin gene catalogue.</title>
        <authorList>
            <person name="Kono N."/>
            <person name="Nakamura H."/>
            <person name="Ohtoshi R."/>
            <person name="Moran D.A.P."/>
            <person name="Shinohara A."/>
            <person name="Yoshida Y."/>
            <person name="Fujiwara M."/>
            <person name="Mori M."/>
            <person name="Tomita M."/>
            <person name="Arakawa K."/>
        </authorList>
    </citation>
    <scope>NUCLEOTIDE SEQUENCE [LARGE SCALE GENOMIC DNA]</scope>
</reference>
<feature type="compositionally biased region" description="Polar residues" evidence="1">
    <location>
        <begin position="1"/>
        <end position="17"/>
    </location>
</feature>
<feature type="region of interest" description="Disordered" evidence="1">
    <location>
        <begin position="1"/>
        <end position="70"/>
    </location>
</feature>
<organism evidence="2 3">
    <name type="scientific">Araneus ventricosus</name>
    <name type="common">Orbweaver spider</name>
    <name type="synonym">Epeira ventricosa</name>
    <dbReference type="NCBI Taxonomy" id="182803"/>
    <lineage>
        <taxon>Eukaryota</taxon>
        <taxon>Metazoa</taxon>
        <taxon>Ecdysozoa</taxon>
        <taxon>Arthropoda</taxon>
        <taxon>Chelicerata</taxon>
        <taxon>Arachnida</taxon>
        <taxon>Araneae</taxon>
        <taxon>Araneomorphae</taxon>
        <taxon>Entelegynae</taxon>
        <taxon>Araneoidea</taxon>
        <taxon>Araneidae</taxon>
        <taxon>Araneus</taxon>
    </lineage>
</organism>
<accession>A0A4Y2Q2N8</accession>
<dbReference type="AlphaFoldDB" id="A0A4Y2Q2N8"/>
<proteinExistence type="predicted"/>
<evidence type="ECO:0000313" key="2">
    <source>
        <dbReference type="EMBL" id="GBN57140.1"/>
    </source>
</evidence>
<keyword evidence="3" id="KW-1185">Reference proteome</keyword>
<sequence length="116" mass="13224">MTRTTPEQASPLQTSAPHQRDDVWSPTYDFRVTGPTHDGSSVESGFEPGTLRHLSRDLTTRPPRPFHKPSETNLKKIIFTKKASNCFTMPTWTSVHMPYVLWLMSFHLLQAVTTIL</sequence>
<evidence type="ECO:0000313" key="3">
    <source>
        <dbReference type="Proteomes" id="UP000499080"/>
    </source>
</evidence>
<protein>
    <submittedName>
        <fullName evidence="2">Uncharacterized protein</fullName>
    </submittedName>
</protein>
<evidence type="ECO:0000256" key="1">
    <source>
        <dbReference type="SAM" id="MobiDB-lite"/>
    </source>
</evidence>
<dbReference type="EMBL" id="BGPR01012676">
    <property type="protein sequence ID" value="GBN57140.1"/>
    <property type="molecule type" value="Genomic_DNA"/>
</dbReference>
<name>A0A4Y2Q2N8_ARAVE</name>
<comment type="caution">
    <text evidence="2">The sequence shown here is derived from an EMBL/GenBank/DDBJ whole genome shotgun (WGS) entry which is preliminary data.</text>
</comment>
<gene>
    <name evidence="2" type="ORF">AVEN_187254_1</name>
</gene>
<dbReference type="Proteomes" id="UP000499080">
    <property type="component" value="Unassembled WGS sequence"/>
</dbReference>